<feature type="region of interest" description="Disordered" evidence="5">
    <location>
        <begin position="431"/>
        <end position="547"/>
    </location>
</feature>
<comment type="caution">
    <text evidence="8">The sequence shown here is derived from an EMBL/GenBank/DDBJ whole genome shotgun (WGS) entry which is preliminary data.</text>
</comment>
<dbReference type="PROSITE" id="PS50157">
    <property type="entry name" value="ZINC_FINGER_C2H2_2"/>
    <property type="match status" value="1"/>
</dbReference>
<evidence type="ECO:0000313" key="9">
    <source>
        <dbReference type="Proteomes" id="UP000193218"/>
    </source>
</evidence>
<dbReference type="Pfam" id="PF07985">
    <property type="entry name" value="SRR1"/>
    <property type="match status" value="1"/>
</dbReference>
<feature type="region of interest" description="Disordered" evidence="5">
    <location>
        <begin position="1"/>
        <end position="20"/>
    </location>
</feature>
<dbReference type="InterPro" id="IPR036236">
    <property type="entry name" value="Znf_C2H2_sf"/>
</dbReference>
<dbReference type="InParanoid" id="A0A1Y1UFX9"/>
<dbReference type="InterPro" id="IPR012942">
    <property type="entry name" value="SRR1-like"/>
</dbReference>
<feature type="compositionally biased region" description="Polar residues" evidence="5">
    <location>
        <begin position="468"/>
        <end position="477"/>
    </location>
</feature>
<dbReference type="Gene3D" id="1.10.287.110">
    <property type="entry name" value="DnaJ domain"/>
    <property type="match status" value="1"/>
</dbReference>
<dbReference type="InterPro" id="IPR051964">
    <property type="entry name" value="Chaperone_stress_response"/>
</dbReference>
<dbReference type="InterPro" id="IPR013087">
    <property type="entry name" value="Znf_C2H2_type"/>
</dbReference>
<dbReference type="InterPro" id="IPR018253">
    <property type="entry name" value="DnaJ_domain_CS"/>
</dbReference>
<dbReference type="SUPFAM" id="SSF57667">
    <property type="entry name" value="beta-beta-alpha zinc fingers"/>
    <property type="match status" value="1"/>
</dbReference>
<dbReference type="InterPro" id="IPR054076">
    <property type="entry name" value="ZUO1-like_ZHD"/>
</dbReference>
<keyword evidence="9" id="KW-1185">Reference proteome</keyword>
<name>A0A1Y1UFX9_9TREE</name>
<dbReference type="SUPFAM" id="SSF46565">
    <property type="entry name" value="Chaperone J-domain"/>
    <property type="match status" value="1"/>
</dbReference>
<feature type="compositionally biased region" description="Basic and acidic residues" evidence="5">
    <location>
        <begin position="452"/>
        <end position="465"/>
    </location>
</feature>
<feature type="compositionally biased region" description="Basic and acidic residues" evidence="5">
    <location>
        <begin position="479"/>
        <end position="495"/>
    </location>
</feature>
<dbReference type="Pfam" id="PF21884">
    <property type="entry name" value="ZUO1-like_ZHD"/>
    <property type="match status" value="1"/>
</dbReference>
<dbReference type="GeneID" id="33559426"/>
<evidence type="ECO:0000259" key="6">
    <source>
        <dbReference type="PROSITE" id="PS50076"/>
    </source>
</evidence>
<dbReference type="Gene3D" id="3.30.160.60">
    <property type="entry name" value="Classic Zinc Finger"/>
    <property type="match status" value="1"/>
</dbReference>
<dbReference type="EMBL" id="NBSH01000008">
    <property type="protein sequence ID" value="ORX36437.1"/>
    <property type="molecule type" value="Genomic_DNA"/>
</dbReference>
<dbReference type="Proteomes" id="UP000193218">
    <property type="component" value="Unassembled WGS sequence"/>
</dbReference>
<evidence type="ECO:0000313" key="8">
    <source>
        <dbReference type="EMBL" id="ORX36437.1"/>
    </source>
</evidence>
<dbReference type="RefSeq" id="XP_021870538.1">
    <property type="nucleotide sequence ID" value="XM_022017617.1"/>
</dbReference>
<dbReference type="AlphaFoldDB" id="A0A1Y1UFX9"/>
<dbReference type="InterPro" id="IPR022755">
    <property type="entry name" value="Znf_C2H2_jaz"/>
</dbReference>
<dbReference type="SMART" id="SM00271">
    <property type="entry name" value="DnaJ"/>
    <property type="match status" value="1"/>
</dbReference>
<evidence type="ECO:0008006" key="10">
    <source>
        <dbReference type="Google" id="ProtNLM"/>
    </source>
</evidence>
<dbReference type="PANTHER" id="PTHR44029">
    <property type="entry name" value="DNAJ HOMOLOG SUBFAMILY C MEMBER 21"/>
    <property type="match status" value="1"/>
</dbReference>
<dbReference type="InterPro" id="IPR001623">
    <property type="entry name" value="DnaJ_domain"/>
</dbReference>
<accession>A0A1Y1UFX9</accession>
<evidence type="ECO:0000256" key="2">
    <source>
        <dbReference type="ARBA" id="ARBA00022771"/>
    </source>
</evidence>
<dbReference type="PROSITE" id="PS00028">
    <property type="entry name" value="ZINC_FINGER_C2H2_1"/>
    <property type="match status" value="1"/>
</dbReference>
<feature type="compositionally biased region" description="Polar residues" evidence="5">
    <location>
        <begin position="436"/>
        <end position="450"/>
    </location>
</feature>
<feature type="region of interest" description="Disordered" evidence="5">
    <location>
        <begin position="271"/>
        <end position="315"/>
    </location>
</feature>
<dbReference type="CDD" id="cd06257">
    <property type="entry name" value="DnaJ"/>
    <property type="match status" value="1"/>
</dbReference>
<dbReference type="Pfam" id="PF12171">
    <property type="entry name" value="zf-C2H2_jaz"/>
    <property type="match status" value="1"/>
</dbReference>
<dbReference type="OrthoDB" id="5894at2759"/>
<dbReference type="GO" id="GO:0005737">
    <property type="term" value="C:cytoplasm"/>
    <property type="evidence" value="ECO:0007669"/>
    <property type="project" value="TreeGrafter"/>
</dbReference>
<keyword evidence="2 4" id="KW-0863">Zinc-finger</keyword>
<feature type="compositionally biased region" description="Polar residues" evidence="5">
    <location>
        <begin position="514"/>
        <end position="538"/>
    </location>
</feature>
<proteinExistence type="predicted"/>
<protein>
    <recommendedName>
        <fullName evidence="10">J domain-containing protein</fullName>
    </recommendedName>
</protein>
<feature type="region of interest" description="Disordered" evidence="5">
    <location>
        <begin position="390"/>
        <end position="416"/>
    </location>
</feature>
<feature type="domain" description="C2H2-type" evidence="7">
    <location>
        <begin position="338"/>
        <end position="362"/>
    </location>
</feature>
<dbReference type="STRING" id="4999.A0A1Y1UFX9"/>
<dbReference type="PROSITE" id="PS00636">
    <property type="entry name" value="DNAJ_1"/>
    <property type="match status" value="1"/>
</dbReference>
<evidence type="ECO:0000259" key="7">
    <source>
        <dbReference type="PROSITE" id="PS50157"/>
    </source>
</evidence>
<keyword evidence="1" id="KW-0479">Metal-binding</keyword>
<evidence type="ECO:0000256" key="1">
    <source>
        <dbReference type="ARBA" id="ARBA00022723"/>
    </source>
</evidence>
<dbReference type="PROSITE" id="PS50076">
    <property type="entry name" value="DNAJ_2"/>
    <property type="match status" value="1"/>
</dbReference>
<evidence type="ECO:0000256" key="4">
    <source>
        <dbReference type="PROSITE-ProRule" id="PRU00042"/>
    </source>
</evidence>
<dbReference type="PRINTS" id="PR00625">
    <property type="entry name" value="JDOMAIN"/>
</dbReference>
<feature type="domain" description="J" evidence="6">
    <location>
        <begin position="20"/>
        <end position="87"/>
    </location>
</feature>
<reference evidence="8 9" key="1">
    <citation type="submission" date="2017-03" db="EMBL/GenBank/DDBJ databases">
        <title>Widespread Adenine N6-methylation of Active Genes in Fungi.</title>
        <authorList>
            <consortium name="DOE Joint Genome Institute"/>
            <person name="Mondo S.J."/>
            <person name="Dannebaum R.O."/>
            <person name="Kuo R.C."/>
            <person name="Louie K.B."/>
            <person name="Bewick A.J."/>
            <person name="Labutti K."/>
            <person name="Haridas S."/>
            <person name="Kuo A."/>
            <person name="Salamov A."/>
            <person name="Ahrendt S.R."/>
            <person name="Lau R."/>
            <person name="Bowen B.P."/>
            <person name="Lipzen A."/>
            <person name="Sullivan W."/>
            <person name="Andreopoulos W.B."/>
            <person name="Clum A."/>
            <person name="Lindquist E."/>
            <person name="Daum C."/>
            <person name="Northen T.R."/>
            <person name="Ramamoorthy G."/>
            <person name="Schmitz R.J."/>
            <person name="Gryganskyi A."/>
            <person name="Culley D."/>
            <person name="Magnuson J."/>
            <person name="James T.Y."/>
            <person name="O'Malley M.A."/>
            <person name="Stajich J.E."/>
            <person name="Spatafora J.W."/>
            <person name="Visel A."/>
            <person name="Grigoriev I.V."/>
        </authorList>
    </citation>
    <scope>NUCLEOTIDE SEQUENCE [LARGE SCALE GENOMIC DNA]</scope>
    <source>
        <strain evidence="8 9">NRRL Y-17943</strain>
    </source>
</reference>
<organism evidence="8 9">
    <name type="scientific">Kockovaella imperatae</name>
    <dbReference type="NCBI Taxonomy" id="4999"/>
    <lineage>
        <taxon>Eukaryota</taxon>
        <taxon>Fungi</taxon>
        <taxon>Dikarya</taxon>
        <taxon>Basidiomycota</taxon>
        <taxon>Agaricomycotina</taxon>
        <taxon>Tremellomycetes</taxon>
        <taxon>Tremellales</taxon>
        <taxon>Cuniculitremaceae</taxon>
        <taxon>Kockovaella</taxon>
    </lineage>
</organism>
<keyword evidence="3" id="KW-0862">Zinc</keyword>
<dbReference type="InterPro" id="IPR036869">
    <property type="entry name" value="J_dom_sf"/>
</dbReference>
<dbReference type="PANTHER" id="PTHR44029:SF1">
    <property type="entry name" value="DNAJ HOMOLOG SUBFAMILY C MEMBER 21"/>
    <property type="match status" value="1"/>
</dbReference>
<gene>
    <name evidence="8" type="ORF">BD324DRAFT_645995</name>
</gene>
<feature type="compositionally biased region" description="Polar residues" evidence="5">
    <location>
        <begin position="394"/>
        <end position="411"/>
    </location>
</feature>
<feature type="compositionally biased region" description="Basic and acidic residues" evidence="5">
    <location>
        <begin position="271"/>
        <end position="303"/>
    </location>
</feature>
<dbReference type="Pfam" id="PF00226">
    <property type="entry name" value="DnaJ"/>
    <property type="match status" value="1"/>
</dbReference>
<evidence type="ECO:0000256" key="3">
    <source>
        <dbReference type="ARBA" id="ARBA00022833"/>
    </source>
</evidence>
<evidence type="ECO:0000256" key="5">
    <source>
        <dbReference type="SAM" id="MobiDB-lite"/>
    </source>
</evidence>
<feature type="region of interest" description="Disordered" evidence="5">
    <location>
        <begin position="709"/>
        <end position="739"/>
    </location>
</feature>
<sequence length="797" mass="90151">MGNDQSRQSAGDGAEPSPVDYYELLQVSEDATPEDIKRSYRKLALLTHPDKCPPEKAIEATKMFADLQQAYEILMDPNERAFYDSHRNLPSGAVDNDLYEHVRSSDVQRTSKFAGPGKPGVRMEQLLRFFDPKLARKMDDSPEGFYSVYRSLFELIATDERENATAAGHGQWEYPSFGDSSTVYAPLPGITRAERTTQLWVRDFYSVWAEFVTVKSFEWVKKWDLDKGTDRSMRRLMEKENRKLREEYKRDYNHTIKQLVSFLQARDPRYKEYRSSSARRKEARDAPDRPRRTEDGPSREDIRQQAAAEFEEQDWQKINDIPLSSEEDEDQVDAQQLLECVACGKTFASDATWMNHERSKRHKQAVLKLRRQMEDEAHELGLLDQSGEHDAAELNSSTHLSGVSSGDSGLNISHKENYDGHMTAETEFLAAPPGRSDSTWNFDASSSATTMKPKDQVDQSQKEVDFDGSSSATTMQPKDQVDQSQEKVEKGSEGKRGRKGGSVRSSDKTDTHSGSKSRQQHSAASQPGKQSIKPSNPKQRSKVLPLSSEATEQKFQIIINEIETKRVKLTEKWGDSWASKSYVMLKAAVGSSPQILCLGLGKPASDRTAQIQLALLLVLASRIAAFDPVWDDLDKRVLTYFQVPQIEENLDGKHVLDDDQSYLLYMPHCPKSLYQNILATNFGPRLTQVGRVLLGNSLTEYVEEIGPKNAATQEDAFQKPKKKRPSRPNPVPKTRKDGVLERIVPHLETLSLSEMPDTHLTGFARAFLSLSFQWLDKDKHDSLDWSSLPSPKGESET</sequence>
<dbReference type="GO" id="GO:0008270">
    <property type="term" value="F:zinc ion binding"/>
    <property type="evidence" value="ECO:0007669"/>
    <property type="project" value="UniProtKB-KW"/>
</dbReference>